<proteinExistence type="predicted"/>
<feature type="domain" description="RING-type" evidence="10">
    <location>
        <begin position="241"/>
        <end position="282"/>
    </location>
</feature>
<dbReference type="EC" id="2.3.2.27" evidence="2"/>
<protein>
    <recommendedName>
        <fullName evidence="2">RING-type E3 ubiquitin transferase</fullName>
        <ecNumber evidence="2">2.3.2.27</ecNumber>
    </recommendedName>
</protein>
<keyword evidence="7" id="KW-0862">Zinc</keyword>
<evidence type="ECO:0000256" key="2">
    <source>
        <dbReference type="ARBA" id="ARBA00012483"/>
    </source>
</evidence>
<dbReference type="FunFam" id="3.30.40.10:FF:000022">
    <property type="entry name" value="E3 ubiquitin-protein ligase RING1-like"/>
    <property type="match status" value="1"/>
</dbReference>
<feature type="region of interest" description="Disordered" evidence="9">
    <location>
        <begin position="292"/>
        <end position="323"/>
    </location>
</feature>
<dbReference type="GO" id="GO:0008270">
    <property type="term" value="F:zinc ion binding"/>
    <property type="evidence" value="ECO:0007669"/>
    <property type="project" value="UniProtKB-KW"/>
</dbReference>
<dbReference type="GO" id="GO:0005737">
    <property type="term" value="C:cytoplasm"/>
    <property type="evidence" value="ECO:0007669"/>
    <property type="project" value="TreeGrafter"/>
</dbReference>
<dbReference type="PROSITE" id="PS50089">
    <property type="entry name" value="ZF_RING_2"/>
    <property type="match status" value="1"/>
</dbReference>
<evidence type="ECO:0000256" key="7">
    <source>
        <dbReference type="ARBA" id="ARBA00022833"/>
    </source>
</evidence>
<evidence type="ECO:0000313" key="11">
    <source>
        <dbReference type="EMBL" id="CAI9294382.1"/>
    </source>
</evidence>
<dbReference type="GO" id="GO:0016567">
    <property type="term" value="P:protein ubiquitination"/>
    <property type="evidence" value="ECO:0007669"/>
    <property type="project" value="TreeGrafter"/>
</dbReference>
<keyword evidence="3" id="KW-0808">Transferase</keyword>
<dbReference type="GO" id="GO:0061630">
    <property type="term" value="F:ubiquitin protein ligase activity"/>
    <property type="evidence" value="ECO:0007669"/>
    <property type="project" value="UniProtKB-EC"/>
</dbReference>
<evidence type="ECO:0000313" key="12">
    <source>
        <dbReference type="Proteomes" id="UP001177003"/>
    </source>
</evidence>
<keyword evidence="6" id="KW-0833">Ubl conjugation pathway</keyword>
<evidence type="ECO:0000256" key="5">
    <source>
        <dbReference type="ARBA" id="ARBA00022771"/>
    </source>
</evidence>
<dbReference type="InterPro" id="IPR039525">
    <property type="entry name" value="RNF126-like_zinc-ribbon"/>
</dbReference>
<name>A0AA35ZMH5_LACSI</name>
<gene>
    <name evidence="11" type="ORF">LSALG_LOCUS33366</name>
</gene>
<sequence>MDQNVTNLIVPSGSRVYKFSVFQDRIPCQCHHSIPFPSFHPISCSALHRFPTSDVYKHEHHQLNNLVLPLQILNKKMSSARNTHWCYQCLEPVRLQGRNPICPYCSGGFVQELNEDFGSFHGHEASDYGFLNPFPNPRNRIMDSGFIDPFPNPRNRIMDAFAELIRQRMSERNPNLFEFFNGVPVDPNASNILMGTGLEDLIQQLIANNGRQGPPPATQSAIDSLPVIRITNRHLQMESHCPICQDKFDLGCEARMMPCHHIYHSGCIVPWLLEHNSCPVCRLELPPQGTGIISNSSSNSRNTQDNDQSDGRRNPLSFLWPFH</sequence>
<dbReference type="InterPro" id="IPR013083">
    <property type="entry name" value="Znf_RING/FYVE/PHD"/>
</dbReference>
<evidence type="ECO:0000256" key="8">
    <source>
        <dbReference type="PROSITE-ProRule" id="PRU00175"/>
    </source>
</evidence>
<feature type="compositionally biased region" description="Low complexity" evidence="9">
    <location>
        <begin position="294"/>
        <end position="306"/>
    </location>
</feature>
<dbReference type="PANTHER" id="PTHR15710">
    <property type="entry name" value="E3 UBIQUITIN-PROTEIN LIGASE PRAJA"/>
    <property type="match status" value="1"/>
</dbReference>
<dbReference type="Pfam" id="PF13639">
    <property type="entry name" value="zf-RING_2"/>
    <property type="match status" value="1"/>
</dbReference>
<evidence type="ECO:0000256" key="6">
    <source>
        <dbReference type="ARBA" id="ARBA00022786"/>
    </source>
</evidence>
<comment type="catalytic activity">
    <reaction evidence="1">
        <text>S-ubiquitinyl-[E2 ubiquitin-conjugating enzyme]-L-cysteine + [acceptor protein]-L-lysine = [E2 ubiquitin-conjugating enzyme]-L-cysteine + N(6)-ubiquitinyl-[acceptor protein]-L-lysine.</text>
        <dbReference type="EC" id="2.3.2.27"/>
    </reaction>
</comment>
<keyword evidence="4" id="KW-0479">Metal-binding</keyword>
<evidence type="ECO:0000256" key="9">
    <source>
        <dbReference type="SAM" id="MobiDB-lite"/>
    </source>
</evidence>
<evidence type="ECO:0000259" key="10">
    <source>
        <dbReference type="PROSITE" id="PS50089"/>
    </source>
</evidence>
<dbReference type="SMART" id="SM00184">
    <property type="entry name" value="RING"/>
    <property type="match status" value="1"/>
</dbReference>
<dbReference type="AlphaFoldDB" id="A0AA35ZMH5"/>
<keyword evidence="12" id="KW-1185">Reference proteome</keyword>
<evidence type="ECO:0000256" key="4">
    <source>
        <dbReference type="ARBA" id="ARBA00022723"/>
    </source>
</evidence>
<dbReference type="SUPFAM" id="SSF57850">
    <property type="entry name" value="RING/U-box"/>
    <property type="match status" value="1"/>
</dbReference>
<dbReference type="InterPro" id="IPR001841">
    <property type="entry name" value="Znf_RING"/>
</dbReference>
<accession>A0AA35ZMH5</accession>
<reference evidence="11" key="1">
    <citation type="submission" date="2023-04" db="EMBL/GenBank/DDBJ databases">
        <authorList>
            <person name="Vijverberg K."/>
            <person name="Xiong W."/>
            <person name="Schranz E."/>
        </authorList>
    </citation>
    <scope>NUCLEOTIDE SEQUENCE</scope>
</reference>
<dbReference type="Gene3D" id="3.30.40.10">
    <property type="entry name" value="Zinc/RING finger domain, C3HC4 (zinc finger)"/>
    <property type="match status" value="1"/>
</dbReference>
<dbReference type="PANTHER" id="PTHR15710:SF34">
    <property type="entry name" value="E3 UBIQUITIN-PROTEIN LIGASE RHC1A-RELATED"/>
    <property type="match status" value="1"/>
</dbReference>
<evidence type="ECO:0000256" key="3">
    <source>
        <dbReference type="ARBA" id="ARBA00022679"/>
    </source>
</evidence>
<evidence type="ECO:0000256" key="1">
    <source>
        <dbReference type="ARBA" id="ARBA00000900"/>
    </source>
</evidence>
<dbReference type="Proteomes" id="UP001177003">
    <property type="component" value="Chromosome 7"/>
</dbReference>
<dbReference type="Pfam" id="PF14369">
    <property type="entry name" value="Zn_ribbon_19"/>
    <property type="match status" value="1"/>
</dbReference>
<organism evidence="11 12">
    <name type="scientific">Lactuca saligna</name>
    <name type="common">Willowleaf lettuce</name>
    <dbReference type="NCBI Taxonomy" id="75948"/>
    <lineage>
        <taxon>Eukaryota</taxon>
        <taxon>Viridiplantae</taxon>
        <taxon>Streptophyta</taxon>
        <taxon>Embryophyta</taxon>
        <taxon>Tracheophyta</taxon>
        <taxon>Spermatophyta</taxon>
        <taxon>Magnoliopsida</taxon>
        <taxon>eudicotyledons</taxon>
        <taxon>Gunneridae</taxon>
        <taxon>Pentapetalae</taxon>
        <taxon>asterids</taxon>
        <taxon>campanulids</taxon>
        <taxon>Asterales</taxon>
        <taxon>Asteraceae</taxon>
        <taxon>Cichorioideae</taxon>
        <taxon>Cichorieae</taxon>
        <taxon>Lactucinae</taxon>
        <taxon>Lactuca</taxon>
    </lineage>
</organism>
<dbReference type="EMBL" id="OX465083">
    <property type="protein sequence ID" value="CAI9294382.1"/>
    <property type="molecule type" value="Genomic_DNA"/>
</dbReference>
<keyword evidence="5 8" id="KW-0863">Zinc-finger</keyword>